<proteinExistence type="predicted"/>
<gene>
    <name evidence="1" type="ORF">HAX54_040583</name>
</gene>
<name>A0ABS8SKJ5_DATST</name>
<dbReference type="Proteomes" id="UP000823775">
    <property type="component" value="Unassembled WGS sequence"/>
</dbReference>
<reference evidence="1 2" key="1">
    <citation type="journal article" date="2021" name="BMC Genomics">
        <title>Datura genome reveals duplications of psychoactive alkaloid biosynthetic genes and high mutation rate following tissue culture.</title>
        <authorList>
            <person name="Rajewski A."/>
            <person name="Carter-House D."/>
            <person name="Stajich J."/>
            <person name="Litt A."/>
        </authorList>
    </citation>
    <scope>NUCLEOTIDE SEQUENCE [LARGE SCALE GENOMIC DNA]</scope>
    <source>
        <strain evidence="1">AR-01</strain>
    </source>
</reference>
<sequence length="92" mass="10267">MSKTPPPPLVSSTTSTTQYHLATNLAPTPPDLLKVAKRAQVHESQLVKLAKAIPFMIQTAIKKSMKPIKDKLKSLCSTIEVLERKVIYLRQE</sequence>
<comment type="caution">
    <text evidence="1">The sequence shown here is derived from an EMBL/GenBank/DDBJ whole genome shotgun (WGS) entry which is preliminary data.</text>
</comment>
<accession>A0ABS8SKJ5</accession>
<organism evidence="1 2">
    <name type="scientific">Datura stramonium</name>
    <name type="common">Jimsonweed</name>
    <name type="synonym">Common thornapple</name>
    <dbReference type="NCBI Taxonomy" id="4076"/>
    <lineage>
        <taxon>Eukaryota</taxon>
        <taxon>Viridiplantae</taxon>
        <taxon>Streptophyta</taxon>
        <taxon>Embryophyta</taxon>
        <taxon>Tracheophyta</taxon>
        <taxon>Spermatophyta</taxon>
        <taxon>Magnoliopsida</taxon>
        <taxon>eudicotyledons</taxon>
        <taxon>Gunneridae</taxon>
        <taxon>Pentapetalae</taxon>
        <taxon>asterids</taxon>
        <taxon>lamiids</taxon>
        <taxon>Solanales</taxon>
        <taxon>Solanaceae</taxon>
        <taxon>Solanoideae</taxon>
        <taxon>Datureae</taxon>
        <taxon>Datura</taxon>
    </lineage>
</organism>
<keyword evidence="2" id="KW-1185">Reference proteome</keyword>
<evidence type="ECO:0000313" key="2">
    <source>
        <dbReference type="Proteomes" id="UP000823775"/>
    </source>
</evidence>
<evidence type="ECO:0000313" key="1">
    <source>
        <dbReference type="EMBL" id="MCD7459304.1"/>
    </source>
</evidence>
<protein>
    <submittedName>
        <fullName evidence="1">Uncharacterized protein</fullName>
    </submittedName>
</protein>
<dbReference type="EMBL" id="JACEIK010000575">
    <property type="protein sequence ID" value="MCD7459304.1"/>
    <property type="molecule type" value="Genomic_DNA"/>
</dbReference>
<feature type="non-terminal residue" evidence="1">
    <location>
        <position position="92"/>
    </location>
</feature>